<name>A0A0V1CF35_TRIBR</name>
<keyword evidence="3" id="KW-1185">Reference proteome</keyword>
<dbReference type="EMBL" id="JYDI01000226">
    <property type="protein sequence ID" value="KRY47892.1"/>
    <property type="molecule type" value="Genomic_DNA"/>
</dbReference>
<reference evidence="2 3" key="1">
    <citation type="submission" date="2015-01" db="EMBL/GenBank/DDBJ databases">
        <title>Evolution of Trichinella species and genotypes.</title>
        <authorList>
            <person name="Korhonen P.K."/>
            <person name="Edoardo P."/>
            <person name="Giuseppe L.R."/>
            <person name="Gasser R.B."/>
        </authorList>
    </citation>
    <scope>NUCLEOTIDE SEQUENCE [LARGE SCALE GENOMIC DNA]</scope>
    <source>
        <strain evidence="2">ISS120</strain>
    </source>
</reference>
<organism evidence="2 3">
    <name type="scientific">Trichinella britovi</name>
    <name type="common">Parasitic roundworm</name>
    <dbReference type="NCBI Taxonomy" id="45882"/>
    <lineage>
        <taxon>Eukaryota</taxon>
        <taxon>Metazoa</taxon>
        <taxon>Ecdysozoa</taxon>
        <taxon>Nematoda</taxon>
        <taxon>Enoplea</taxon>
        <taxon>Dorylaimia</taxon>
        <taxon>Trichinellida</taxon>
        <taxon>Trichinellidae</taxon>
        <taxon>Trichinella</taxon>
    </lineage>
</organism>
<dbReference type="AlphaFoldDB" id="A0A0V1CF35"/>
<dbReference type="PANTHER" id="PTHR47327">
    <property type="entry name" value="FI18240P1-RELATED"/>
    <property type="match status" value="1"/>
</dbReference>
<comment type="caution">
    <text evidence="2">The sequence shown here is derived from an EMBL/GenBank/DDBJ whole genome shotgun (WGS) entry which is preliminary data.</text>
</comment>
<dbReference type="Gene3D" id="3.50.4.10">
    <property type="entry name" value="Hepatocyte Growth Factor"/>
    <property type="match status" value="1"/>
</dbReference>
<dbReference type="OrthoDB" id="5849052at2759"/>
<dbReference type="SUPFAM" id="SSF57414">
    <property type="entry name" value="Hairpin loop containing domain-like"/>
    <property type="match status" value="1"/>
</dbReference>
<evidence type="ECO:0000259" key="1">
    <source>
        <dbReference type="PROSITE" id="PS50948"/>
    </source>
</evidence>
<protein>
    <recommendedName>
        <fullName evidence="1">Apple domain-containing protein</fullName>
    </recommendedName>
</protein>
<dbReference type="GO" id="GO:0009653">
    <property type="term" value="P:anatomical structure morphogenesis"/>
    <property type="evidence" value="ECO:0007669"/>
    <property type="project" value="TreeGrafter"/>
</dbReference>
<accession>A0A0V1CF35</accession>
<dbReference type="PANTHER" id="PTHR47327:SF1">
    <property type="entry name" value="RE15579P"/>
    <property type="match status" value="1"/>
</dbReference>
<dbReference type="SMART" id="SM00473">
    <property type="entry name" value="PAN_AP"/>
    <property type="match status" value="1"/>
</dbReference>
<dbReference type="InterPro" id="IPR052774">
    <property type="entry name" value="Celegans_DevNeuronal_Protein"/>
</dbReference>
<dbReference type="Pfam" id="PF00024">
    <property type="entry name" value="PAN_1"/>
    <property type="match status" value="1"/>
</dbReference>
<dbReference type="CDD" id="cd01099">
    <property type="entry name" value="PAN_AP_HGF"/>
    <property type="match status" value="1"/>
</dbReference>
<dbReference type="InterPro" id="IPR003609">
    <property type="entry name" value="Pan_app"/>
</dbReference>
<gene>
    <name evidence="2" type="primary">C34C12.7</name>
    <name evidence="2" type="ORF">T03_12102</name>
</gene>
<evidence type="ECO:0000313" key="3">
    <source>
        <dbReference type="Proteomes" id="UP000054653"/>
    </source>
</evidence>
<feature type="domain" description="Apple" evidence="1">
    <location>
        <begin position="106"/>
        <end position="190"/>
    </location>
</feature>
<dbReference type="OMA" id="CRSLMHM"/>
<sequence length="374" mass="41735">MKMKRFSLIESRLTLEKHANTASGYKHVKPVPRSNSSCSTDVCVKGAPNQFLHTTMHRSLATATALLLIACRTVTNSDLPKQANSQDGNVDNSRLKQVDDLELLHCFEHVGNRWLVGFTTHLTKVRFKDDCLRECLRAKIMLNFTCNSAMYLSSEGECILSQENRKTQPDLFTEPQEGEAVTVHYFENICTLARMEAELGSEVGTATVEFGGYRGVLGYLDFVQSKQDKELTTSGIIVGLEPDKQYSIEISHETDWIKGCSLGIKNEFKLMKVKGISQPYVEPVTTLSKEVLELMSDAHGTHVMAKRRLHLSLYNMDRIIGSMLSIWPKDSKSPVACGIVKPLKNVPEAMTNAAPGPVPAFLTLFILLLSRMTY</sequence>
<evidence type="ECO:0000313" key="2">
    <source>
        <dbReference type="EMBL" id="KRY47892.1"/>
    </source>
</evidence>
<proteinExistence type="predicted"/>
<dbReference type="Proteomes" id="UP000054653">
    <property type="component" value="Unassembled WGS sequence"/>
</dbReference>
<dbReference type="PROSITE" id="PS50948">
    <property type="entry name" value="PAN"/>
    <property type="match status" value="1"/>
</dbReference>